<keyword evidence="3" id="KW-1185">Reference proteome</keyword>
<dbReference type="GO" id="GO:0016209">
    <property type="term" value="F:antioxidant activity"/>
    <property type="evidence" value="ECO:0007669"/>
    <property type="project" value="InterPro"/>
</dbReference>
<dbReference type="Gene3D" id="3.40.30.10">
    <property type="entry name" value="Glutaredoxin"/>
    <property type="match status" value="1"/>
</dbReference>
<dbReference type="AlphaFoldDB" id="A0A941IC01"/>
<organism evidence="2 3">
    <name type="scientific">Undibacterium fentianense</name>
    <dbReference type="NCBI Taxonomy" id="2828728"/>
    <lineage>
        <taxon>Bacteria</taxon>
        <taxon>Pseudomonadati</taxon>
        <taxon>Pseudomonadota</taxon>
        <taxon>Betaproteobacteria</taxon>
        <taxon>Burkholderiales</taxon>
        <taxon>Oxalobacteraceae</taxon>
        <taxon>Undibacterium</taxon>
    </lineage>
</organism>
<evidence type="ECO:0000259" key="1">
    <source>
        <dbReference type="PROSITE" id="PS51352"/>
    </source>
</evidence>
<dbReference type="GO" id="GO:0016491">
    <property type="term" value="F:oxidoreductase activity"/>
    <property type="evidence" value="ECO:0007669"/>
    <property type="project" value="InterPro"/>
</dbReference>
<reference evidence="2" key="1">
    <citation type="submission" date="2021-04" db="EMBL/GenBank/DDBJ databases">
        <title>novel species isolated from subtropical streams in China.</title>
        <authorList>
            <person name="Lu H."/>
        </authorList>
    </citation>
    <scope>NUCLEOTIDE SEQUENCE</scope>
    <source>
        <strain evidence="2">FT137W</strain>
    </source>
</reference>
<evidence type="ECO:0000313" key="3">
    <source>
        <dbReference type="Proteomes" id="UP000678545"/>
    </source>
</evidence>
<gene>
    <name evidence="2" type="ORF">KDM90_06555</name>
</gene>
<name>A0A941IC01_9BURK</name>
<dbReference type="PROSITE" id="PS51352">
    <property type="entry name" value="THIOREDOXIN_2"/>
    <property type="match status" value="1"/>
</dbReference>
<comment type="caution">
    <text evidence="2">The sequence shown here is derived from an EMBL/GenBank/DDBJ whole genome shotgun (WGS) entry which is preliminary data.</text>
</comment>
<dbReference type="Pfam" id="PF00578">
    <property type="entry name" value="AhpC-TSA"/>
    <property type="match status" value="1"/>
</dbReference>
<dbReference type="CDD" id="cd02966">
    <property type="entry name" value="TlpA_like_family"/>
    <property type="match status" value="1"/>
</dbReference>
<dbReference type="InterPro" id="IPR000866">
    <property type="entry name" value="AhpC/TSA"/>
</dbReference>
<accession>A0A941IC01</accession>
<sequence length="170" mass="19427">MNRRDFIQATALGSLFTNTVLAADKPKPGKPDFTLQGVDVFGKKLDLRDYAGKTTLVSFFTFDCTVCTNDLKLMREFYVRNVSKKFVLIGVNIDQNKKDLDEYNEASTLAYPKSHRFPTVWRMAAGHQDSFGKITTTPTHFLLNAQHQLVLKREGPFRSDDWDNLWLSLS</sequence>
<feature type="domain" description="Thioredoxin" evidence="1">
    <location>
        <begin position="24"/>
        <end position="170"/>
    </location>
</feature>
<dbReference type="Proteomes" id="UP000678545">
    <property type="component" value="Unassembled WGS sequence"/>
</dbReference>
<proteinExistence type="predicted"/>
<dbReference type="RefSeq" id="WP_212674787.1">
    <property type="nucleotide sequence ID" value="NZ_JAGSPJ010000002.1"/>
</dbReference>
<protein>
    <submittedName>
        <fullName evidence="2">TlpA family protein disulfide reductase</fullName>
    </submittedName>
</protein>
<dbReference type="EMBL" id="JAGSPJ010000002">
    <property type="protein sequence ID" value="MBR7799654.1"/>
    <property type="molecule type" value="Genomic_DNA"/>
</dbReference>
<dbReference type="InterPro" id="IPR036249">
    <property type="entry name" value="Thioredoxin-like_sf"/>
</dbReference>
<dbReference type="InterPro" id="IPR013766">
    <property type="entry name" value="Thioredoxin_domain"/>
</dbReference>
<dbReference type="SUPFAM" id="SSF52833">
    <property type="entry name" value="Thioredoxin-like"/>
    <property type="match status" value="1"/>
</dbReference>
<evidence type="ECO:0000313" key="2">
    <source>
        <dbReference type="EMBL" id="MBR7799654.1"/>
    </source>
</evidence>